<feature type="domain" description="Aminotransferase class I/classII large" evidence="7">
    <location>
        <begin position="46"/>
        <end position="407"/>
    </location>
</feature>
<accession>A0A0B0EHL8</accession>
<evidence type="ECO:0000256" key="5">
    <source>
        <dbReference type="ARBA" id="ARBA00022898"/>
    </source>
</evidence>
<keyword evidence="4 8" id="KW-0808">Transferase</keyword>
<keyword evidence="3 8" id="KW-0032">Aminotransferase</keyword>
<dbReference type="GO" id="GO:0030170">
    <property type="term" value="F:pyridoxal phosphate binding"/>
    <property type="evidence" value="ECO:0007669"/>
    <property type="project" value="InterPro"/>
</dbReference>
<evidence type="ECO:0000256" key="3">
    <source>
        <dbReference type="ARBA" id="ARBA00022576"/>
    </source>
</evidence>
<dbReference type="Gene3D" id="3.90.1150.10">
    <property type="entry name" value="Aspartate Aminotransferase, domain 1"/>
    <property type="match status" value="1"/>
</dbReference>
<dbReference type="InterPro" id="IPR015422">
    <property type="entry name" value="PyrdxlP-dep_Trfase_small"/>
</dbReference>
<evidence type="ECO:0000256" key="4">
    <source>
        <dbReference type="ARBA" id="ARBA00022679"/>
    </source>
</evidence>
<dbReference type="InterPro" id="IPR004839">
    <property type="entry name" value="Aminotransferase_I/II_large"/>
</dbReference>
<dbReference type="NCBIfam" id="NF005334">
    <property type="entry name" value="PRK06855.1"/>
    <property type="match status" value="1"/>
</dbReference>
<dbReference type="SUPFAM" id="SSF53383">
    <property type="entry name" value="PLP-dependent transferases"/>
    <property type="match status" value="1"/>
</dbReference>
<name>A0A0B0EHL8_9BACT</name>
<dbReference type="InterPro" id="IPR051926">
    <property type="entry name" value="Ala_Aminotransferase"/>
</dbReference>
<dbReference type="GO" id="GO:0004021">
    <property type="term" value="F:L-alanine:2-oxoglutarate aminotransferase activity"/>
    <property type="evidence" value="ECO:0007669"/>
    <property type="project" value="UniProtKB-EC"/>
</dbReference>
<evidence type="ECO:0000313" key="9">
    <source>
        <dbReference type="Proteomes" id="UP000030652"/>
    </source>
</evidence>
<comment type="caution">
    <text evidence="8">The sequence shown here is derived from an EMBL/GenBank/DDBJ whole genome shotgun (WGS) entry which is preliminary data.</text>
</comment>
<dbReference type="PANTHER" id="PTHR43488:SF2">
    <property type="entry name" value="GLUTAMATE-PYRUVATE AMINOTRANSFERASE ALAA"/>
    <property type="match status" value="1"/>
</dbReference>
<sequence length="432" mass="48779">MRNNIVHAGAHELQYEIREIVAVGNILKDMGLEVCWENIGDPVLKGEKIPSWIKSVIKDAVDLDSSFAYSPTKGLEETRIFLAEICNRRKKVQITEEDIIFFNGIGDAISKVYNYLRKEARVIGPSPAYSTHSSTEAAHAGADHLMYKLDPKNNWMPDIDDLRNKIINDKSISGILMINPNNPAGTVYSKDVMVEVVRIAEEFDLFIVCDEIYLEITYNGKIPTPLSDVINGVCGISMRGISKELPWPGARCGWIEVYNRGNDPMFRTYIETILNAKMLEVCSTTLPQTVIPSLLSDPRYKEYHSERNKQYEAKSKFAYDALVGIEGVIVNQTDGAFYMTVAFDDGVLNDKQMLVISNDKIRNYIEASVCNVALDKRFVYYLLGTTGICVVPLTGFSCDIYGFRVTLLEADMEKFEWIFKTIAEKIKTYLNS</sequence>
<evidence type="ECO:0000256" key="2">
    <source>
        <dbReference type="ARBA" id="ARBA00007441"/>
    </source>
</evidence>
<evidence type="ECO:0000259" key="7">
    <source>
        <dbReference type="Pfam" id="PF00155"/>
    </source>
</evidence>
<dbReference type="eggNOG" id="COG0436">
    <property type="taxonomic scope" value="Bacteria"/>
</dbReference>
<dbReference type="InterPro" id="IPR015421">
    <property type="entry name" value="PyrdxlP-dep_Trfase_major"/>
</dbReference>
<comment type="cofactor">
    <cofactor evidence="1">
        <name>pyridoxal 5'-phosphate</name>
        <dbReference type="ChEBI" id="CHEBI:597326"/>
    </cofactor>
</comment>
<gene>
    <name evidence="8" type="primary">aspC_2</name>
    <name evidence="8" type="ORF">SCABRO_02741</name>
</gene>
<evidence type="ECO:0000256" key="6">
    <source>
        <dbReference type="ARBA" id="ARBA00026106"/>
    </source>
</evidence>
<dbReference type="AlphaFoldDB" id="A0A0B0EHL8"/>
<dbReference type="EMBL" id="JRYO01000193">
    <property type="protein sequence ID" value="KHE91531.1"/>
    <property type="molecule type" value="Genomic_DNA"/>
</dbReference>
<dbReference type="Proteomes" id="UP000030652">
    <property type="component" value="Unassembled WGS sequence"/>
</dbReference>
<dbReference type="PATRIC" id="fig|237368.3.peg.2967"/>
<proteinExistence type="inferred from homology"/>
<keyword evidence="5" id="KW-0663">Pyridoxal phosphate</keyword>
<dbReference type="EC" id="2.6.1.2" evidence="6"/>
<comment type="similarity">
    <text evidence="2">Belongs to the class-I pyridoxal-phosphate-dependent aminotransferase family.</text>
</comment>
<protein>
    <recommendedName>
        <fullName evidence="6">alanine transaminase</fullName>
        <ecNumber evidence="6">2.6.1.2</ecNumber>
    </recommendedName>
</protein>
<evidence type="ECO:0000313" key="8">
    <source>
        <dbReference type="EMBL" id="KHE91531.1"/>
    </source>
</evidence>
<organism evidence="8 9">
    <name type="scientific">Candidatus Scalindua brodae</name>
    <dbReference type="NCBI Taxonomy" id="237368"/>
    <lineage>
        <taxon>Bacteria</taxon>
        <taxon>Pseudomonadati</taxon>
        <taxon>Planctomycetota</taxon>
        <taxon>Candidatus Brocadiia</taxon>
        <taxon>Candidatus Brocadiales</taxon>
        <taxon>Candidatus Scalinduaceae</taxon>
        <taxon>Candidatus Scalindua</taxon>
    </lineage>
</organism>
<evidence type="ECO:0000256" key="1">
    <source>
        <dbReference type="ARBA" id="ARBA00001933"/>
    </source>
</evidence>
<dbReference type="PANTHER" id="PTHR43488">
    <property type="entry name" value="GLUTAMATE-PYRUVATE AMINOTRANSFERASE ALAA"/>
    <property type="match status" value="1"/>
</dbReference>
<dbReference type="CDD" id="cd00609">
    <property type="entry name" value="AAT_like"/>
    <property type="match status" value="1"/>
</dbReference>
<dbReference type="Pfam" id="PF00155">
    <property type="entry name" value="Aminotran_1_2"/>
    <property type="match status" value="1"/>
</dbReference>
<reference evidence="8 9" key="1">
    <citation type="submission" date="2014-10" db="EMBL/GenBank/DDBJ databases">
        <title>Draft genome of anammox bacterium scalindua brodae, obtained using differential coverage binning of sequence data from two enrichment reactors.</title>
        <authorList>
            <person name="Speth D.R."/>
            <person name="Russ L."/>
            <person name="Kartal B."/>
            <person name="Op den Camp H.J."/>
            <person name="Dutilh B.E."/>
            <person name="Jetten M.S."/>
        </authorList>
    </citation>
    <scope>NUCLEOTIDE SEQUENCE [LARGE SCALE GENOMIC DNA]</scope>
    <source>
        <strain evidence="8">RU1</strain>
    </source>
</reference>
<dbReference type="InterPro" id="IPR015424">
    <property type="entry name" value="PyrdxlP-dep_Trfase"/>
</dbReference>
<dbReference type="Gene3D" id="3.40.640.10">
    <property type="entry name" value="Type I PLP-dependent aspartate aminotransferase-like (Major domain)"/>
    <property type="match status" value="1"/>
</dbReference>